<organism evidence="9 10">
    <name type="scientific">Rhizobium phage RHEph21</name>
    <dbReference type="NCBI Taxonomy" id="2836134"/>
    <lineage>
        <taxon>Viruses</taxon>
        <taxon>Duplodnaviria</taxon>
        <taxon>Heunggongvirae</taxon>
        <taxon>Uroviricota</taxon>
        <taxon>Caudoviricetes</taxon>
        <taxon>Autographivirales</taxon>
        <taxon>Autographivirales incertae sedis</taxon>
        <taxon>Chamilpavirus</taxon>
        <taxon>Chamilpavirus RHEph21</taxon>
    </lineage>
</organism>
<name>A0AAE7VMN2_9CAUD</name>
<dbReference type="GO" id="GO:0044826">
    <property type="term" value="P:viral genome integration into host DNA"/>
    <property type="evidence" value="ECO:0007669"/>
    <property type="project" value="UniProtKB-KW"/>
</dbReference>
<evidence type="ECO:0000256" key="4">
    <source>
        <dbReference type="ARBA" id="ARBA00022801"/>
    </source>
</evidence>
<keyword evidence="10" id="KW-1185">Reference proteome</keyword>
<evidence type="ECO:0000256" key="1">
    <source>
        <dbReference type="ARBA" id="ARBA00008857"/>
    </source>
</evidence>
<dbReference type="GO" id="GO:0015074">
    <property type="term" value="P:DNA integration"/>
    <property type="evidence" value="ECO:0007669"/>
    <property type="project" value="UniProtKB-KW"/>
</dbReference>
<dbReference type="InterPro" id="IPR013762">
    <property type="entry name" value="Integrase-like_cat_sf"/>
</dbReference>
<dbReference type="PANTHER" id="PTHR30349">
    <property type="entry name" value="PHAGE INTEGRASE-RELATED"/>
    <property type="match status" value="1"/>
</dbReference>
<keyword evidence="4" id="KW-0378">Hydrolase</keyword>
<reference evidence="9" key="1">
    <citation type="submission" date="2021-04" db="EMBL/GenBank/DDBJ databases">
        <title>The Hidden Diversity of Double-Stranded DNA Phages in the Symbiotic Bacterium Rhizobium.</title>
        <authorList>
            <person name="Santamaria R.I."/>
            <person name="Bustos P."/>
            <person name="Cauwenberghe J.V."/>
            <person name="Gonzalez V."/>
        </authorList>
    </citation>
    <scope>NUCLEOTIDE SEQUENCE</scope>
</reference>
<keyword evidence="5" id="KW-0229">DNA integration</keyword>
<accession>A0AAE7VMN2</accession>
<sequence length="337" mass="38850">MPVKPRGSSWQAAVSHKGTRVRKDFPTKLEAEIWEAETKAALLSGKTLEIKVSEPVMTLQQLFDLVADTRWKGTKGEKTARINGQHVVDIVGPQRDVKSLCYEDTLKVKQEVTKWGRSDATINRKLAAFSTLIKEAHEMGKLPKLFKIGLIKERKTRVRFYTDAEIKLMLDWCVELGEEELRDYIIISLDTGFRQGEVLKITKRDADAADLWTYDTKAGNNRDVPLTARAKEVLHRRAKPLNDPDAKLFKEKPAWYRDHWKQMQSDLSMTDDRNYVPHVLRHTFVTNMLEHTDIRTVQELAGHKRIETTQRYAHTSAERKRLAIQRMSEYQGPEIGA</sequence>
<dbReference type="Proteomes" id="UP000828713">
    <property type="component" value="Segment"/>
</dbReference>
<dbReference type="Gene3D" id="1.10.443.10">
    <property type="entry name" value="Intergrase catalytic core"/>
    <property type="match status" value="1"/>
</dbReference>
<comment type="similarity">
    <text evidence="1">Belongs to the 'phage' integrase family.</text>
</comment>
<evidence type="ECO:0000256" key="7">
    <source>
        <dbReference type="ARBA" id="ARBA00023195"/>
    </source>
</evidence>
<keyword evidence="7" id="KW-1160">Virus entry into host cell</keyword>
<dbReference type="PROSITE" id="PS51898">
    <property type="entry name" value="TYR_RECOMBINASE"/>
    <property type="match status" value="1"/>
</dbReference>
<evidence type="ECO:0000256" key="3">
    <source>
        <dbReference type="ARBA" id="ARBA00022679"/>
    </source>
</evidence>
<dbReference type="GO" id="GO:0016787">
    <property type="term" value="F:hydrolase activity"/>
    <property type="evidence" value="ECO:0007669"/>
    <property type="project" value="UniProtKB-KW"/>
</dbReference>
<dbReference type="SUPFAM" id="SSF56349">
    <property type="entry name" value="DNA breaking-rejoining enzymes"/>
    <property type="match status" value="1"/>
</dbReference>
<dbReference type="InterPro" id="IPR011010">
    <property type="entry name" value="DNA_brk_join_enz"/>
</dbReference>
<dbReference type="InterPro" id="IPR002104">
    <property type="entry name" value="Integrase_catalytic"/>
</dbReference>
<dbReference type="GO" id="GO:0006310">
    <property type="term" value="P:DNA recombination"/>
    <property type="evidence" value="ECO:0007669"/>
    <property type="project" value="UniProtKB-KW"/>
</dbReference>
<dbReference type="PANTHER" id="PTHR30349:SF64">
    <property type="entry name" value="PROPHAGE INTEGRASE INTD-RELATED"/>
    <property type="match status" value="1"/>
</dbReference>
<dbReference type="GO" id="GO:0003677">
    <property type="term" value="F:DNA binding"/>
    <property type="evidence" value="ECO:0007669"/>
    <property type="project" value="InterPro"/>
</dbReference>
<evidence type="ECO:0000259" key="8">
    <source>
        <dbReference type="PROSITE" id="PS51898"/>
    </source>
</evidence>
<dbReference type="Pfam" id="PF00589">
    <property type="entry name" value="Phage_integrase"/>
    <property type="match status" value="1"/>
</dbReference>
<evidence type="ECO:0000313" key="9">
    <source>
        <dbReference type="EMBL" id="QXV74626.1"/>
    </source>
</evidence>
<keyword evidence="3" id="KW-0808">Transferase</keyword>
<dbReference type="GO" id="GO:0016740">
    <property type="term" value="F:transferase activity"/>
    <property type="evidence" value="ECO:0007669"/>
    <property type="project" value="UniProtKB-KW"/>
</dbReference>
<evidence type="ECO:0000256" key="5">
    <source>
        <dbReference type="ARBA" id="ARBA00022908"/>
    </source>
</evidence>
<proteinExistence type="inferred from homology"/>
<dbReference type="EMBL" id="MW980070">
    <property type="protein sequence ID" value="QXV74626.1"/>
    <property type="molecule type" value="Genomic_DNA"/>
</dbReference>
<evidence type="ECO:0000256" key="2">
    <source>
        <dbReference type="ARBA" id="ARBA00016082"/>
    </source>
</evidence>
<evidence type="ECO:0000256" key="6">
    <source>
        <dbReference type="ARBA" id="ARBA00023172"/>
    </source>
</evidence>
<protein>
    <recommendedName>
        <fullName evidence="2">Integrase</fullName>
    </recommendedName>
</protein>
<feature type="domain" description="Tyr recombinase" evidence="8">
    <location>
        <begin position="156"/>
        <end position="325"/>
    </location>
</feature>
<dbReference type="InterPro" id="IPR050090">
    <property type="entry name" value="Tyrosine_recombinase_XerCD"/>
</dbReference>
<dbReference type="CDD" id="cd00796">
    <property type="entry name" value="INT_Rci_Hp1_C"/>
    <property type="match status" value="1"/>
</dbReference>
<evidence type="ECO:0000313" key="10">
    <source>
        <dbReference type="Proteomes" id="UP000828713"/>
    </source>
</evidence>
<keyword evidence="6" id="KW-0233">DNA recombination</keyword>
<dbReference type="GO" id="GO:0075713">
    <property type="term" value="P:establishment of integrated proviral latency"/>
    <property type="evidence" value="ECO:0007669"/>
    <property type="project" value="UniProtKB-KW"/>
</dbReference>
<keyword evidence="7" id="KW-1179">Viral genome integration</keyword>